<reference evidence="1 2" key="1">
    <citation type="submission" date="2015-10" db="EMBL/GenBank/DDBJ databases">
        <title>Genome analyses suggest a sexual origin of heterokaryosis in a supposedly ancient asexual fungus.</title>
        <authorList>
            <person name="Ropars J."/>
            <person name="Sedzielewska K."/>
            <person name="Noel J."/>
            <person name="Charron P."/>
            <person name="Farinelli L."/>
            <person name="Marton T."/>
            <person name="Kruger M."/>
            <person name="Pelin A."/>
            <person name="Brachmann A."/>
            <person name="Corradi N."/>
        </authorList>
    </citation>
    <scope>NUCLEOTIDE SEQUENCE [LARGE SCALE GENOMIC DNA]</scope>
    <source>
        <strain evidence="1 2">A4</strain>
    </source>
</reference>
<dbReference type="AlphaFoldDB" id="A0A2I1HR60"/>
<proteinExistence type="predicted"/>
<name>A0A2I1HR60_9GLOM</name>
<comment type="caution">
    <text evidence="1">The sequence shown here is derived from an EMBL/GenBank/DDBJ whole genome shotgun (WGS) entry which is preliminary data.</text>
</comment>
<organism evidence="1 2">
    <name type="scientific">Rhizophagus irregularis</name>
    <dbReference type="NCBI Taxonomy" id="588596"/>
    <lineage>
        <taxon>Eukaryota</taxon>
        <taxon>Fungi</taxon>
        <taxon>Fungi incertae sedis</taxon>
        <taxon>Mucoromycota</taxon>
        <taxon>Glomeromycotina</taxon>
        <taxon>Glomeromycetes</taxon>
        <taxon>Glomerales</taxon>
        <taxon>Glomeraceae</taxon>
        <taxon>Rhizophagus</taxon>
    </lineage>
</organism>
<evidence type="ECO:0000313" key="2">
    <source>
        <dbReference type="Proteomes" id="UP000234323"/>
    </source>
</evidence>
<sequence length="118" mass="13403">MKPDSNKTLWGLLVILTSVLTIFVTTYVSAAYSVNIYNHSEGDAYISPMGYFTLMNGSQLLRFYRPLNNGKCNEPDLHIRLLHVDGTITPLVVQNFSISKFNFCRVDTADSTIWKIYC</sequence>
<keyword evidence="2" id="KW-1185">Reference proteome</keyword>
<accession>A0A2I1HR60</accession>
<dbReference type="EMBL" id="LLXI01005247">
    <property type="protein sequence ID" value="PKY61352.1"/>
    <property type="molecule type" value="Genomic_DNA"/>
</dbReference>
<protein>
    <submittedName>
        <fullName evidence="1">Uncharacterized protein</fullName>
    </submittedName>
</protein>
<dbReference type="Proteomes" id="UP000234323">
    <property type="component" value="Unassembled WGS sequence"/>
</dbReference>
<dbReference type="VEuPathDB" id="FungiDB:FUN_022763"/>
<dbReference type="VEuPathDB" id="FungiDB:RhiirA1_472405"/>
<evidence type="ECO:0000313" key="1">
    <source>
        <dbReference type="EMBL" id="PKY61352.1"/>
    </source>
</evidence>
<gene>
    <name evidence="1" type="ORF">RhiirA4_486213</name>
</gene>